<dbReference type="EMBL" id="BONC01000115">
    <property type="protein sequence ID" value="GIF61602.1"/>
    <property type="molecule type" value="Genomic_DNA"/>
</dbReference>
<protein>
    <submittedName>
        <fullName evidence="2">Uncharacterized protein</fullName>
    </submittedName>
</protein>
<sequence>MSAARRIGLGDVNQPPGAHPAAWTGDSPHFAVTAGLPTSVNEEAGPDRTVTCLLSVSGLAGASRLSEWS</sequence>
<evidence type="ECO:0000313" key="3">
    <source>
        <dbReference type="Proteomes" id="UP000624325"/>
    </source>
</evidence>
<evidence type="ECO:0000313" key="2">
    <source>
        <dbReference type="EMBL" id="GIF61602.1"/>
    </source>
</evidence>
<name>A0ABQ4CFQ2_9ACTN</name>
<reference evidence="2 3" key="1">
    <citation type="submission" date="2021-01" db="EMBL/GenBank/DDBJ databases">
        <title>Whole genome shotgun sequence of Asanoa iriomotensis NBRC 100142.</title>
        <authorList>
            <person name="Komaki H."/>
            <person name="Tamura T."/>
        </authorList>
    </citation>
    <scope>NUCLEOTIDE SEQUENCE [LARGE SCALE GENOMIC DNA]</scope>
    <source>
        <strain evidence="2 3">NBRC 100142</strain>
    </source>
</reference>
<gene>
    <name evidence="2" type="ORF">Air01nite_76970</name>
</gene>
<dbReference type="Proteomes" id="UP000624325">
    <property type="component" value="Unassembled WGS sequence"/>
</dbReference>
<evidence type="ECO:0000256" key="1">
    <source>
        <dbReference type="SAM" id="MobiDB-lite"/>
    </source>
</evidence>
<organism evidence="2 3">
    <name type="scientific">Asanoa iriomotensis</name>
    <dbReference type="NCBI Taxonomy" id="234613"/>
    <lineage>
        <taxon>Bacteria</taxon>
        <taxon>Bacillati</taxon>
        <taxon>Actinomycetota</taxon>
        <taxon>Actinomycetes</taxon>
        <taxon>Micromonosporales</taxon>
        <taxon>Micromonosporaceae</taxon>
        <taxon>Asanoa</taxon>
    </lineage>
</organism>
<feature type="region of interest" description="Disordered" evidence="1">
    <location>
        <begin position="1"/>
        <end position="25"/>
    </location>
</feature>
<accession>A0ABQ4CFQ2</accession>
<comment type="caution">
    <text evidence="2">The sequence shown here is derived from an EMBL/GenBank/DDBJ whole genome shotgun (WGS) entry which is preliminary data.</text>
</comment>
<keyword evidence="3" id="KW-1185">Reference proteome</keyword>
<proteinExistence type="predicted"/>